<gene>
    <name evidence="3" type="ORF">ACFQZ6_26745</name>
</gene>
<organism evidence="3 4">
    <name type="scientific">Streptomyces flavalbus</name>
    <dbReference type="NCBI Taxonomy" id="2665155"/>
    <lineage>
        <taxon>Bacteria</taxon>
        <taxon>Bacillati</taxon>
        <taxon>Actinomycetota</taxon>
        <taxon>Actinomycetes</taxon>
        <taxon>Kitasatosporales</taxon>
        <taxon>Streptomycetaceae</taxon>
        <taxon>Streptomyces</taxon>
    </lineage>
</organism>
<feature type="domain" description="Ferrous iron transporter FeoA-like" evidence="2">
    <location>
        <begin position="27"/>
        <end position="101"/>
    </location>
</feature>
<protein>
    <submittedName>
        <fullName evidence="3">Ferrous iron transport protein A</fullName>
    </submittedName>
</protein>
<dbReference type="Pfam" id="PF04023">
    <property type="entry name" value="FeoA"/>
    <property type="match status" value="1"/>
</dbReference>
<dbReference type="EMBL" id="JBHTEB010000001">
    <property type="protein sequence ID" value="MFD0317751.1"/>
    <property type="molecule type" value="Genomic_DNA"/>
</dbReference>
<dbReference type="RefSeq" id="WP_381613583.1">
    <property type="nucleotide sequence ID" value="NZ_JBHTEB010000001.1"/>
</dbReference>
<proteinExistence type="predicted"/>
<dbReference type="Gene3D" id="2.30.30.90">
    <property type="match status" value="1"/>
</dbReference>
<dbReference type="PANTHER" id="PTHR42954:SF2">
    <property type="entry name" value="FE(2+) TRANSPORT PROTEIN A"/>
    <property type="match status" value="1"/>
</dbReference>
<sequence length="104" mass="10829">MSSVEPECGEAGARTVSVAARGARGALSLADLAPGARATVTEVVGAQAPTVARRLADLGFVPGAVVEVVRRAPLRDPVVYRVQDYEVCLRRAQSAWVRVTEAGA</sequence>
<dbReference type="PANTHER" id="PTHR42954">
    <property type="entry name" value="FE(2+) TRANSPORT PROTEIN A"/>
    <property type="match status" value="1"/>
</dbReference>
<evidence type="ECO:0000313" key="4">
    <source>
        <dbReference type="Proteomes" id="UP001597023"/>
    </source>
</evidence>
<dbReference type="SMART" id="SM00899">
    <property type="entry name" value="FeoA"/>
    <property type="match status" value="1"/>
</dbReference>
<dbReference type="Proteomes" id="UP001597023">
    <property type="component" value="Unassembled WGS sequence"/>
</dbReference>
<comment type="caution">
    <text evidence="3">The sequence shown here is derived from an EMBL/GenBank/DDBJ whole genome shotgun (WGS) entry which is preliminary data.</text>
</comment>
<dbReference type="InterPro" id="IPR007167">
    <property type="entry name" value="Fe-transptr_FeoA-like"/>
</dbReference>
<evidence type="ECO:0000313" key="3">
    <source>
        <dbReference type="EMBL" id="MFD0317751.1"/>
    </source>
</evidence>
<dbReference type="InterPro" id="IPR038157">
    <property type="entry name" value="FeoA_core_dom"/>
</dbReference>
<reference evidence="4" key="1">
    <citation type="journal article" date="2019" name="Int. J. Syst. Evol. Microbiol.">
        <title>The Global Catalogue of Microorganisms (GCM) 10K type strain sequencing project: providing services to taxonomists for standard genome sequencing and annotation.</title>
        <authorList>
            <consortium name="The Broad Institute Genomics Platform"/>
            <consortium name="The Broad Institute Genome Sequencing Center for Infectious Disease"/>
            <person name="Wu L."/>
            <person name="Ma J."/>
        </authorList>
    </citation>
    <scope>NUCLEOTIDE SEQUENCE [LARGE SCALE GENOMIC DNA]</scope>
    <source>
        <strain evidence="4">CGMCC 4.7400</strain>
    </source>
</reference>
<name>A0ABW2WIN0_9ACTN</name>
<dbReference type="InterPro" id="IPR052713">
    <property type="entry name" value="FeoA"/>
</dbReference>
<keyword evidence="4" id="KW-1185">Reference proteome</keyword>
<accession>A0ABW2WIN0</accession>
<dbReference type="SUPFAM" id="SSF50037">
    <property type="entry name" value="C-terminal domain of transcriptional repressors"/>
    <property type="match status" value="1"/>
</dbReference>
<evidence type="ECO:0000256" key="1">
    <source>
        <dbReference type="ARBA" id="ARBA00023004"/>
    </source>
</evidence>
<dbReference type="InterPro" id="IPR008988">
    <property type="entry name" value="Transcriptional_repressor_C"/>
</dbReference>
<evidence type="ECO:0000259" key="2">
    <source>
        <dbReference type="SMART" id="SM00899"/>
    </source>
</evidence>
<keyword evidence="1" id="KW-0408">Iron</keyword>